<dbReference type="SUPFAM" id="SSF52200">
    <property type="entry name" value="Toll/Interleukin receptor TIR domain"/>
    <property type="match status" value="1"/>
</dbReference>
<evidence type="ECO:0000313" key="2">
    <source>
        <dbReference type="EMBL" id="MCC8429376.1"/>
    </source>
</evidence>
<dbReference type="Proteomes" id="UP001198862">
    <property type="component" value="Unassembled WGS sequence"/>
</dbReference>
<dbReference type="InterPro" id="IPR000157">
    <property type="entry name" value="TIR_dom"/>
</dbReference>
<reference evidence="2 3" key="1">
    <citation type="submission" date="2021-11" db="EMBL/GenBank/DDBJ databases">
        <authorList>
            <person name="Lee D.-H."/>
            <person name="Kim S.-B."/>
        </authorList>
    </citation>
    <scope>NUCLEOTIDE SEQUENCE [LARGE SCALE GENOMIC DNA]</scope>
    <source>
        <strain evidence="2 3">KCTC 52223</strain>
    </source>
</reference>
<evidence type="ECO:0000259" key="1">
    <source>
        <dbReference type="PROSITE" id="PS50104"/>
    </source>
</evidence>
<dbReference type="PROSITE" id="PS50104">
    <property type="entry name" value="TIR"/>
    <property type="match status" value="1"/>
</dbReference>
<dbReference type="Pfam" id="PF13676">
    <property type="entry name" value="TIR_2"/>
    <property type="match status" value="1"/>
</dbReference>
<dbReference type="RefSeq" id="WP_068189292.1">
    <property type="nucleotide sequence ID" value="NZ_JAJISD010000003.1"/>
</dbReference>
<evidence type="ECO:0000313" key="3">
    <source>
        <dbReference type="Proteomes" id="UP001198862"/>
    </source>
</evidence>
<accession>A0ABS8KUV9</accession>
<name>A0ABS8KUV9_9HYPH</name>
<organism evidence="2 3">
    <name type="scientific">Reyranella aquatilis</name>
    <dbReference type="NCBI Taxonomy" id="2035356"/>
    <lineage>
        <taxon>Bacteria</taxon>
        <taxon>Pseudomonadati</taxon>
        <taxon>Pseudomonadota</taxon>
        <taxon>Alphaproteobacteria</taxon>
        <taxon>Hyphomicrobiales</taxon>
        <taxon>Reyranellaceae</taxon>
        <taxon>Reyranella</taxon>
    </lineage>
</organism>
<proteinExistence type="predicted"/>
<keyword evidence="3" id="KW-1185">Reference proteome</keyword>
<dbReference type="InterPro" id="IPR035897">
    <property type="entry name" value="Toll_tir_struct_dom_sf"/>
</dbReference>
<dbReference type="Gene3D" id="3.40.50.10140">
    <property type="entry name" value="Toll/interleukin-1 receptor homology (TIR) domain"/>
    <property type="match status" value="1"/>
</dbReference>
<dbReference type="EMBL" id="JAJISD010000003">
    <property type="protein sequence ID" value="MCC8429376.1"/>
    <property type="molecule type" value="Genomic_DNA"/>
</dbReference>
<sequence>MSLYELAVLGDATDVQRSQLATTVQEMVTDFGLRIDVDVVVHDGGSIGGRDRHAAFAAVYFGGDPNKDLAAVDELIQTSAPIIPTIARGAEFSSQIPSQLYFANGLRRTDDPKMTALAAALLECVGLLRRQRRAFISYRRIESRNAAMQLHDLLTSRGFDVFLDTHDVRPGESFQDVLWHRLCDSDVLVMLDTPTYFESKWTRHEIGRARAKEIHVLRIIWPDHTPSRLTDMAETIYLDRADLSGADGPIVEATSERIVLAVERLRSRSIASRYMSITGRLRADVDRIGAAVAAIGSHRAIAIKLLDDRQVWAYPIVGIPTAELLNDVADKARRADQRETPILIYDHVGISEAWVTHLKWLDDNIKSVRAVKASEIGWALAAWES</sequence>
<protein>
    <submittedName>
        <fullName evidence="2">Toll/interleukin-1 receptor domain-containing protein</fullName>
    </submittedName>
</protein>
<keyword evidence="2" id="KW-0675">Receptor</keyword>
<feature type="domain" description="TIR" evidence="1">
    <location>
        <begin position="130"/>
        <end position="258"/>
    </location>
</feature>
<gene>
    <name evidence="2" type="ORF">LJ725_10380</name>
</gene>
<comment type="caution">
    <text evidence="2">The sequence shown here is derived from an EMBL/GenBank/DDBJ whole genome shotgun (WGS) entry which is preliminary data.</text>
</comment>